<dbReference type="Proteomes" id="UP000708298">
    <property type="component" value="Unassembled WGS sequence"/>
</dbReference>
<dbReference type="Pfam" id="PF12802">
    <property type="entry name" value="MarR_2"/>
    <property type="match status" value="1"/>
</dbReference>
<dbReference type="Gene3D" id="1.10.10.10">
    <property type="entry name" value="Winged helix-like DNA-binding domain superfamily/Winged helix DNA-binding domain"/>
    <property type="match status" value="1"/>
</dbReference>
<dbReference type="PROSITE" id="PS50995">
    <property type="entry name" value="HTH_MARR_2"/>
    <property type="match status" value="1"/>
</dbReference>
<feature type="domain" description="HTH marR-type" evidence="2">
    <location>
        <begin position="1"/>
        <end position="136"/>
    </location>
</feature>
<evidence type="ECO:0000256" key="1">
    <source>
        <dbReference type="ARBA" id="ARBA00022679"/>
    </source>
</evidence>
<accession>A0A963YSZ1</accession>
<dbReference type="PROSITE" id="PS51186">
    <property type="entry name" value="GNAT"/>
    <property type="match status" value="1"/>
</dbReference>
<dbReference type="InterPro" id="IPR036390">
    <property type="entry name" value="WH_DNA-bd_sf"/>
</dbReference>
<protein>
    <submittedName>
        <fullName evidence="4">MarR family transcriptional regulator</fullName>
    </submittedName>
</protein>
<dbReference type="SUPFAM" id="SSF46785">
    <property type="entry name" value="Winged helix' DNA-binding domain"/>
    <property type="match status" value="1"/>
</dbReference>
<dbReference type="EMBL" id="JAESVB010000006">
    <property type="protein sequence ID" value="MCB8876472.1"/>
    <property type="molecule type" value="Genomic_DNA"/>
</dbReference>
<dbReference type="GO" id="GO:0003700">
    <property type="term" value="F:DNA-binding transcription factor activity"/>
    <property type="evidence" value="ECO:0007669"/>
    <property type="project" value="InterPro"/>
</dbReference>
<dbReference type="PANTHER" id="PTHR13947">
    <property type="entry name" value="GNAT FAMILY N-ACETYLTRANSFERASE"/>
    <property type="match status" value="1"/>
</dbReference>
<dbReference type="Pfam" id="PF00583">
    <property type="entry name" value="Acetyltransf_1"/>
    <property type="match status" value="1"/>
</dbReference>
<keyword evidence="5" id="KW-1185">Reference proteome</keyword>
<gene>
    <name evidence="4" type="ORF">ASILVAE211_14865</name>
</gene>
<dbReference type="SMART" id="SM00347">
    <property type="entry name" value="HTH_MARR"/>
    <property type="match status" value="1"/>
</dbReference>
<dbReference type="InterPro" id="IPR016181">
    <property type="entry name" value="Acyl_CoA_acyltransferase"/>
</dbReference>
<sequence>MENATARLRRFNRFFTHYVGALDPKFLGTDMSLAEARLLFEIAQRDRPLAADLQTALSMDGGFVSRVLSRFEARGWIERLRGAEDARQRPIALTEDGRQVAAELDRRQQEVVEASLDRLNDGQRVQLVQALTTLQSLLDPTAERGFTLRTFRAGDMGLIASRQSVVYREDYGWGPEIEVIEGEVTTNFLRNFKPGREQCWVAEVDGVIAGSVFLTDEGDGLCRLRLLYVESFARGLGVGRALVSACVSFARETGYREISLWTHSILETARRIYAEQGFTITETEMHERFGMPLMGETWVLTLRP</sequence>
<dbReference type="InterPro" id="IPR000182">
    <property type="entry name" value="GNAT_dom"/>
</dbReference>
<comment type="caution">
    <text evidence="4">The sequence shown here is derived from an EMBL/GenBank/DDBJ whole genome shotgun (WGS) entry which is preliminary data.</text>
</comment>
<evidence type="ECO:0000259" key="2">
    <source>
        <dbReference type="PROSITE" id="PS50995"/>
    </source>
</evidence>
<keyword evidence="1" id="KW-0808">Transferase</keyword>
<dbReference type="SUPFAM" id="SSF55729">
    <property type="entry name" value="Acyl-CoA N-acyltransferases (Nat)"/>
    <property type="match status" value="1"/>
</dbReference>
<name>A0A963YSZ1_9PROT</name>
<dbReference type="GO" id="GO:0008080">
    <property type="term" value="F:N-acetyltransferase activity"/>
    <property type="evidence" value="ECO:0007669"/>
    <property type="project" value="InterPro"/>
</dbReference>
<organism evidence="4 5">
    <name type="scientific">Acidisoma silvae</name>
    <dbReference type="NCBI Taxonomy" id="2802396"/>
    <lineage>
        <taxon>Bacteria</taxon>
        <taxon>Pseudomonadati</taxon>
        <taxon>Pseudomonadota</taxon>
        <taxon>Alphaproteobacteria</taxon>
        <taxon>Acetobacterales</taxon>
        <taxon>Acidocellaceae</taxon>
        <taxon>Acidisoma</taxon>
    </lineage>
</organism>
<dbReference type="InterPro" id="IPR000835">
    <property type="entry name" value="HTH_MarR-typ"/>
</dbReference>
<dbReference type="PRINTS" id="PR00598">
    <property type="entry name" value="HTHMARR"/>
</dbReference>
<evidence type="ECO:0000259" key="3">
    <source>
        <dbReference type="PROSITE" id="PS51186"/>
    </source>
</evidence>
<dbReference type="AlphaFoldDB" id="A0A963YSZ1"/>
<reference evidence="4" key="1">
    <citation type="journal article" date="2021" name="Microorganisms">
        <title>Acidisoma silvae sp. nov. and Acidisomacellulosilytica sp. nov., Two Acidophilic Bacteria Isolated from Decaying Wood, Hydrolyzing Cellulose and Producing Poly-3-hydroxybutyrate.</title>
        <authorList>
            <person name="Mieszkin S."/>
            <person name="Pouder E."/>
            <person name="Uroz S."/>
            <person name="Simon-Colin C."/>
            <person name="Alain K."/>
        </authorList>
    </citation>
    <scope>NUCLEOTIDE SEQUENCE</scope>
    <source>
        <strain evidence="4">HW T2.11</strain>
    </source>
</reference>
<dbReference type="Gene3D" id="3.40.630.30">
    <property type="match status" value="1"/>
</dbReference>
<evidence type="ECO:0000313" key="5">
    <source>
        <dbReference type="Proteomes" id="UP000708298"/>
    </source>
</evidence>
<dbReference type="PANTHER" id="PTHR13947:SF37">
    <property type="entry name" value="LD18367P"/>
    <property type="match status" value="1"/>
</dbReference>
<dbReference type="CDD" id="cd04301">
    <property type="entry name" value="NAT_SF"/>
    <property type="match status" value="1"/>
</dbReference>
<evidence type="ECO:0000313" key="4">
    <source>
        <dbReference type="EMBL" id="MCB8876472.1"/>
    </source>
</evidence>
<dbReference type="InterPro" id="IPR036388">
    <property type="entry name" value="WH-like_DNA-bd_sf"/>
</dbReference>
<proteinExistence type="predicted"/>
<reference evidence="4" key="2">
    <citation type="submission" date="2021-01" db="EMBL/GenBank/DDBJ databases">
        <authorList>
            <person name="Mieszkin S."/>
            <person name="Pouder E."/>
            <person name="Alain K."/>
        </authorList>
    </citation>
    <scope>NUCLEOTIDE SEQUENCE</scope>
    <source>
        <strain evidence="4">HW T2.11</strain>
    </source>
</reference>
<dbReference type="RefSeq" id="WP_227322127.1">
    <property type="nucleotide sequence ID" value="NZ_JAESVB010000006.1"/>
</dbReference>
<dbReference type="InterPro" id="IPR050769">
    <property type="entry name" value="NAT_camello-type"/>
</dbReference>
<feature type="domain" description="N-acetyltransferase" evidence="3">
    <location>
        <begin position="146"/>
        <end position="299"/>
    </location>
</feature>